<feature type="region of interest" description="Disordered" evidence="1">
    <location>
        <begin position="1"/>
        <end position="39"/>
    </location>
</feature>
<dbReference type="Proteomes" id="UP000053676">
    <property type="component" value="Unassembled WGS sequence"/>
</dbReference>
<accession>W2T8F9</accession>
<evidence type="ECO:0000313" key="2">
    <source>
        <dbReference type="EMBL" id="ETN77914.1"/>
    </source>
</evidence>
<feature type="compositionally biased region" description="Basic and acidic residues" evidence="1">
    <location>
        <begin position="23"/>
        <end position="33"/>
    </location>
</feature>
<dbReference type="KEGG" id="nai:NECAME_10719"/>
<name>W2T8F9_NECAM</name>
<protein>
    <submittedName>
        <fullName evidence="2">Uncharacterized protein</fullName>
    </submittedName>
</protein>
<organism evidence="2 3">
    <name type="scientific">Necator americanus</name>
    <name type="common">Human hookworm</name>
    <dbReference type="NCBI Taxonomy" id="51031"/>
    <lineage>
        <taxon>Eukaryota</taxon>
        <taxon>Metazoa</taxon>
        <taxon>Ecdysozoa</taxon>
        <taxon>Nematoda</taxon>
        <taxon>Chromadorea</taxon>
        <taxon>Rhabditida</taxon>
        <taxon>Rhabditina</taxon>
        <taxon>Rhabditomorpha</taxon>
        <taxon>Strongyloidea</taxon>
        <taxon>Ancylostomatidae</taxon>
        <taxon>Bunostominae</taxon>
        <taxon>Necator</taxon>
    </lineage>
</organism>
<gene>
    <name evidence="2" type="ORF">NECAME_10719</name>
</gene>
<dbReference type="EMBL" id="KI660143">
    <property type="protein sequence ID" value="ETN77914.1"/>
    <property type="molecule type" value="Genomic_DNA"/>
</dbReference>
<feature type="region of interest" description="Disordered" evidence="1">
    <location>
        <begin position="61"/>
        <end position="81"/>
    </location>
</feature>
<evidence type="ECO:0000256" key="1">
    <source>
        <dbReference type="SAM" id="MobiDB-lite"/>
    </source>
</evidence>
<keyword evidence="3" id="KW-1185">Reference proteome</keyword>
<reference evidence="3" key="1">
    <citation type="journal article" date="2014" name="Nat. Genet.">
        <title>Genome of the human hookworm Necator americanus.</title>
        <authorList>
            <person name="Tang Y.T."/>
            <person name="Gao X."/>
            <person name="Rosa B.A."/>
            <person name="Abubucker S."/>
            <person name="Hallsworth-Pepin K."/>
            <person name="Martin J."/>
            <person name="Tyagi R."/>
            <person name="Heizer E."/>
            <person name="Zhang X."/>
            <person name="Bhonagiri-Palsikar V."/>
            <person name="Minx P."/>
            <person name="Warren W.C."/>
            <person name="Wang Q."/>
            <person name="Zhan B."/>
            <person name="Hotez P.J."/>
            <person name="Sternberg P.W."/>
            <person name="Dougall A."/>
            <person name="Gaze S.T."/>
            <person name="Mulvenna J."/>
            <person name="Sotillo J."/>
            <person name="Ranganathan S."/>
            <person name="Rabelo E.M."/>
            <person name="Wilson R.K."/>
            <person name="Felgner P.L."/>
            <person name="Bethony J."/>
            <person name="Hawdon J.M."/>
            <person name="Gasser R.B."/>
            <person name="Loukas A."/>
            <person name="Mitreva M."/>
        </authorList>
    </citation>
    <scope>NUCLEOTIDE SEQUENCE [LARGE SCALE GENOMIC DNA]</scope>
</reference>
<proteinExistence type="predicted"/>
<sequence>MGSRLKTGRGVGRASERGCGGGRVRDCGGERAKGGGRVRGCGGRVGRDGLLKTLGRRLRGGALGDESGLRPRVPGLDGLDDGETPGRGLYLAFSNGSPKSTPFMMIATTSSTKESRRYWIIVGSF</sequence>
<evidence type="ECO:0000313" key="3">
    <source>
        <dbReference type="Proteomes" id="UP000053676"/>
    </source>
</evidence>
<dbReference type="AlphaFoldDB" id="W2T8F9"/>